<evidence type="ECO:0000313" key="10">
    <source>
        <dbReference type="EMBL" id="OGN30681.1"/>
    </source>
</evidence>
<evidence type="ECO:0008006" key="12">
    <source>
        <dbReference type="Google" id="ProtNLM"/>
    </source>
</evidence>
<dbReference type="PANTHER" id="PTHR30487:SF0">
    <property type="entry name" value="PREPILIN LEADER PEPTIDASE_N-METHYLTRANSFERASE-RELATED"/>
    <property type="match status" value="1"/>
</dbReference>
<evidence type="ECO:0000313" key="11">
    <source>
        <dbReference type="Proteomes" id="UP000177676"/>
    </source>
</evidence>
<dbReference type="Proteomes" id="UP000177676">
    <property type="component" value="Unassembled WGS sequence"/>
</dbReference>
<dbReference type="Pfam" id="PF06750">
    <property type="entry name" value="A24_N_bact"/>
    <property type="match status" value="1"/>
</dbReference>
<comment type="subcellular location">
    <subcellularLocation>
        <location evidence="1">Cell membrane</location>
        <topology evidence="1">Multi-pass membrane protein</topology>
    </subcellularLocation>
</comment>
<evidence type="ECO:0000256" key="4">
    <source>
        <dbReference type="ARBA" id="ARBA00022692"/>
    </source>
</evidence>
<dbReference type="AlphaFoldDB" id="A0A1F8GZF5"/>
<dbReference type="GO" id="GO:0004190">
    <property type="term" value="F:aspartic-type endopeptidase activity"/>
    <property type="evidence" value="ECO:0007669"/>
    <property type="project" value="InterPro"/>
</dbReference>
<evidence type="ECO:0000256" key="2">
    <source>
        <dbReference type="ARBA" id="ARBA00005801"/>
    </source>
</evidence>
<reference evidence="10 11" key="1">
    <citation type="journal article" date="2016" name="Nat. Commun.">
        <title>Thousands of microbial genomes shed light on interconnected biogeochemical processes in an aquifer system.</title>
        <authorList>
            <person name="Anantharaman K."/>
            <person name="Brown C.T."/>
            <person name="Hug L.A."/>
            <person name="Sharon I."/>
            <person name="Castelle C.J."/>
            <person name="Probst A.J."/>
            <person name="Thomas B.C."/>
            <person name="Singh A."/>
            <person name="Wilkins M.J."/>
            <person name="Karaoz U."/>
            <person name="Brodie E.L."/>
            <person name="Williams K.H."/>
            <person name="Hubbard S.S."/>
            <person name="Banfield J.F."/>
        </authorList>
    </citation>
    <scope>NUCLEOTIDE SEQUENCE [LARGE SCALE GENOMIC DNA]</scope>
</reference>
<keyword evidence="5 7" id="KW-1133">Transmembrane helix</keyword>
<evidence type="ECO:0000256" key="3">
    <source>
        <dbReference type="ARBA" id="ARBA00022475"/>
    </source>
</evidence>
<feature type="transmembrane region" description="Helical" evidence="7">
    <location>
        <begin position="229"/>
        <end position="248"/>
    </location>
</feature>
<feature type="transmembrane region" description="Helical" evidence="7">
    <location>
        <begin position="152"/>
        <end position="172"/>
    </location>
</feature>
<organism evidence="10 11">
    <name type="scientific">Candidatus Yanofskybacteria bacterium RIFCSPLOWO2_02_FULL_43_10b</name>
    <dbReference type="NCBI Taxonomy" id="1802704"/>
    <lineage>
        <taxon>Bacteria</taxon>
        <taxon>Candidatus Yanofskyibacteriota</taxon>
    </lineage>
</organism>
<dbReference type="InterPro" id="IPR010627">
    <property type="entry name" value="Prepilin_pept_A24_N"/>
</dbReference>
<dbReference type="GO" id="GO:0005886">
    <property type="term" value="C:plasma membrane"/>
    <property type="evidence" value="ECO:0007669"/>
    <property type="project" value="UniProtKB-SubCell"/>
</dbReference>
<evidence type="ECO:0000256" key="6">
    <source>
        <dbReference type="ARBA" id="ARBA00023136"/>
    </source>
</evidence>
<dbReference type="Gene3D" id="1.20.120.1220">
    <property type="match status" value="1"/>
</dbReference>
<keyword evidence="6 7" id="KW-0472">Membrane</keyword>
<name>A0A1F8GZF5_9BACT</name>
<evidence type="ECO:0000256" key="5">
    <source>
        <dbReference type="ARBA" id="ARBA00022989"/>
    </source>
</evidence>
<evidence type="ECO:0000256" key="7">
    <source>
        <dbReference type="SAM" id="Phobius"/>
    </source>
</evidence>
<dbReference type="EMBL" id="MGKS01000047">
    <property type="protein sequence ID" value="OGN30681.1"/>
    <property type="molecule type" value="Genomic_DNA"/>
</dbReference>
<dbReference type="InterPro" id="IPR050882">
    <property type="entry name" value="Prepilin_peptidase/N-MTase"/>
</dbReference>
<feature type="transmembrane region" description="Helical" evidence="7">
    <location>
        <begin position="127"/>
        <end position="146"/>
    </location>
</feature>
<feature type="domain" description="Prepilin type IV endopeptidase peptidase" evidence="8">
    <location>
        <begin position="105"/>
        <end position="212"/>
    </location>
</feature>
<evidence type="ECO:0000256" key="1">
    <source>
        <dbReference type="ARBA" id="ARBA00004651"/>
    </source>
</evidence>
<feature type="transmembrane region" description="Helical" evidence="7">
    <location>
        <begin position="6"/>
        <end position="24"/>
    </location>
</feature>
<comment type="caution">
    <text evidence="10">The sequence shown here is derived from an EMBL/GenBank/DDBJ whole genome shotgun (WGS) entry which is preliminary data.</text>
</comment>
<dbReference type="Pfam" id="PF01478">
    <property type="entry name" value="Peptidase_A24"/>
    <property type="match status" value="1"/>
</dbReference>
<evidence type="ECO:0000259" key="9">
    <source>
        <dbReference type="Pfam" id="PF06750"/>
    </source>
</evidence>
<dbReference type="InterPro" id="IPR000045">
    <property type="entry name" value="Prepilin_IV_endopep_pep"/>
</dbReference>
<feature type="transmembrane region" description="Helical" evidence="7">
    <location>
        <begin position="184"/>
        <end position="217"/>
    </location>
</feature>
<accession>A0A1F8GZF5</accession>
<feature type="domain" description="Prepilin peptidase A24 N-terminal" evidence="9">
    <location>
        <begin position="8"/>
        <end position="87"/>
    </location>
</feature>
<sequence length="260" mass="29389">MPAVFIFLFGLIIGSFLNVLIWRLPREESFVKGRSKCPHCGHALGRRDLIPLASFFFLKKKCRYCRKKISWRYPLVELLTGTVFWFFWQFNQLSVSSYQLPIWLAILALLIVLIFIDFDYYIIPDKILIVLALLGLLNVFFLSRSLALTNVVTAAAAGLVFFLIYLFANAYYEGGGMGLGDVKLAALLGFIFGFPAILPIIYLALIASLLVGLVLLLFFKGSLKTKLPFGSFLGGAAIVYALFNKFFLPSLMPYIFRLYI</sequence>
<feature type="transmembrane region" description="Helical" evidence="7">
    <location>
        <begin position="100"/>
        <end position="120"/>
    </location>
</feature>
<proteinExistence type="inferred from homology"/>
<comment type="similarity">
    <text evidence="2">Belongs to the peptidase A24 family.</text>
</comment>
<evidence type="ECO:0000259" key="8">
    <source>
        <dbReference type="Pfam" id="PF01478"/>
    </source>
</evidence>
<gene>
    <name evidence="10" type="ORF">A3I92_01335</name>
</gene>
<feature type="transmembrane region" description="Helical" evidence="7">
    <location>
        <begin position="69"/>
        <end position="88"/>
    </location>
</feature>
<keyword evidence="4 7" id="KW-0812">Transmembrane</keyword>
<dbReference type="GO" id="GO:0006465">
    <property type="term" value="P:signal peptide processing"/>
    <property type="evidence" value="ECO:0007669"/>
    <property type="project" value="TreeGrafter"/>
</dbReference>
<dbReference type="PANTHER" id="PTHR30487">
    <property type="entry name" value="TYPE 4 PREPILIN-LIKE PROTEINS LEADER PEPTIDE-PROCESSING ENZYME"/>
    <property type="match status" value="1"/>
</dbReference>
<protein>
    <recommendedName>
        <fullName evidence="12">Prepilin peptidase</fullName>
    </recommendedName>
</protein>
<keyword evidence="3" id="KW-1003">Cell membrane</keyword>